<dbReference type="GO" id="GO:0000162">
    <property type="term" value="P:L-tryptophan biosynthetic process"/>
    <property type="evidence" value="ECO:0007669"/>
    <property type="project" value="TreeGrafter"/>
</dbReference>
<evidence type="ECO:0000313" key="2">
    <source>
        <dbReference type="EMBL" id="CAB4952680.1"/>
    </source>
</evidence>
<dbReference type="InterPro" id="IPR015890">
    <property type="entry name" value="Chorismate_C"/>
</dbReference>
<dbReference type="GO" id="GO:0005737">
    <property type="term" value="C:cytoplasm"/>
    <property type="evidence" value="ECO:0007669"/>
    <property type="project" value="TreeGrafter"/>
</dbReference>
<dbReference type="InterPro" id="IPR019999">
    <property type="entry name" value="Anth_synth_I-like"/>
</dbReference>
<gene>
    <name evidence="2" type="ORF">UFOPK3837_00542</name>
</gene>
<reference evidence="2" key="1">
    <citation type="submission" date="2020-05" db="EMBL/GenBank/DDBJ databases">
        <authorList>
            <person name="Chiriac C."/>
            <person name="Salcher M."/>
            <person name="Ghai R."/>
            <person name="Kavagutti S V."/>
        </authorList>
    </citation>
    <scope>NUCLEOTIDE SEQUENCE</scope>
</reference>
<accession>A0A6J7K9L8</accession>
<protein>
    <submittedName>
        <fullName evidence="2">Unannotated protein</fullName>
    </submittedName>
</protein>
<dbReference type="Pfam" id="PF00425">
    <property type="entry name" value="Chorismate_bind"/>
    <property type="match status" value="1"/>
</dbReference>
<evidence type="ECO:0000259" key="1">
    <source>
        <dbReference type="Pfam" id="PF00425"/>
    </source>
</evidence>
<proteinExistence type="predicted"/>
<dbReference type="GO" id="GO:0009396">
    <property type="term" value="P:folic acid-containing compound biosynthetic process"/>
    <property type="evidence" value="ECO:0007669"/>
    <property type="project" value="InterPro"/>
</dbReference>
<organism evidence="2">
    <name type="scientific">freshwater metagenome</name>
    <dbReference type="NCBI Taxonomy" id="449393"/>
    <lineage>
        <taxon>unclassified sequences</taxon>
        <taxon>metagenomes</taxon>
        <taxon>ecological metagenomes</taxon>
    </lineage>
</organism>
<dbReference type="PANTHER" id="PTHR11236">
    <property type="entry name" value="AMINOBENZOATE/ANTHRANILATE SYNTHASE"/>
    <property type="match status" value="1"/>
</dbReference>
<feature type="domain" description="Chorismate-utilising enzyme C-terminal" evidence="1">
    <location>
        <begin position="153"/>
        <end position="406"/>
    </location>
</feature>
<sequence>MQLYCERLDGWSAPADAFITLHATDRYAFWLDREHSVHDRFSVIGSGTPSSLSALQPGEFEAELPFAFRPGLVGVFGYESGHDEFLAVDRALVFDHENRHIWFIGLFATSAEFDHWFQAALLRLALVGGETAAYRNSHSTSTITNPVLRHSPSRYLQLIEAAQRHIAAGDVYQLCLTNELTASGEADSLETFLRLRSLNPTPYASYLKLGERAIVSTSPEQFLRVSADGWVSSKPIKGTRRRDEDPAKDSELAAELASNLKERAENLMIVDLMRNDIGQVCEPETVGVPELFQVETYKTVHQLVSTVVGRLRADKSQLDAIRAAFPGGSMTGAPKLRAIEIIRELESGERGVYSGAVGYLGFDGSVDLGMVIRTIVFEPGGVRIGIGGGITSDSIPSEELEETHLKAKAMLTALGLEDPWSW</sequence>
<name>A0A6J7K9L8_9ZZZZ</name>
<dbReference type="InterPro" id="IPR005801">
    <property type="entry name" value="ADC_synthase"/>
</dbReference>
<dbReference type="InterPro" id="IPR005802">
    <property type="entry name" value="ADC_synth_comp_1"/>
</dbReference>
<dbReference type="PRINTS" id="PR00095">
    <property type="entry name" value="ANTSNTHASEI"/>
</dbReference>
<dbReference type="AlphaFoldDB" id="A0A6J7K9L8"/>
<dbReference type="Gene3D" id="3.60.120.10">
    <property type="entry name" value="Anthranilate synthase"/>
    <property type="match status" value="1"/>
</dbReference>
<dbReference type="PANTHER" id="PTHR11236:SF18">
    <property type="entry name" value="AMINODEOXYCHORISMATE SYNTHASE"/>
    <property type="match status" value="1"/>
</dbReference>
<dbReference type="GO" id="GO:0008153">
    <property type="term" value="P:4-aminobenzoate biosynthetic process"/>
    <property type="evidence" value="ECO:0007669"/>
    <property type="project" value="TreeGrafter"/>
</dbReference>
<dbReference type="SUPFAM" id="SSF56322">
    <property type="entry name" value="ADC synthase"/>
    <property type="match status" value="1"/>
</dbReference>
<dbReference type="EMBL" id="CAFBNO010000015">
    <property type="protein sequence ID" value="CAB4952680.1"/>
    <property type="molecule type" value="Genomic_DNA"/>
</dbReference>
<dbReference type="GO" id="GO:0046820">
    <property type="term" value="F:4-amino-4-deoxychorismate synthase activity"/>
    <property type="evidence" value="ECO:0007669"/>
    <property type="project" value="TreeGrafter"/>
</dbReference>
<dbReference type="NCBIfam" id="TIGR00553">
    <property type="entry name" value="pabB"/>
    <property type="match status" value="1"/>
</dbReference>